<name>A0A7W9G3S0_9ACTN</name>
<evidence type="ECO:0000313" key="2">
    <source>
        <dbReference type="Proteomes" id="UP000579153"/>
    </source>
</evidence>
<comment type="caution">
    <text evidence="1">The sequence shown here is derived from an EMBL/GenBank/DDBJ whole genome shotgun (WGS) entry which is preliminary data.</text>
</comment>
<accession>A0A7W9G3S0</accession>
<gene>
    <name evidence="1" type="ORF">HD596_003373</name>
</gene>
<dbReference type="AlphaFoldDB" id="A0A7W9G3S0"/>
<sequence>MRRSTSYTRAWCWYTSPTALEDADPALQPLSSPYEQGERERLANRIFPIASPACDLATAPMVSAWGRAPERTALKWARNPCRASANAN</sequence>
<organism evidence="1 2">
    <name type="scientific">Nonomuraea jabiensis</name>
    <dbReference type="NCBI Taxonomy" id="882448"/>
    <lineage>
        <taxon>Bacteria</taxon>
        <taxon>Bacillati</taxon>
        <taxon>Actinomycetota</taxon>
        <taxon>Actinomycetes</taxon>
        <taxon>Streptosporangiales</taxon>
        <taxon>Streptosporangiaceae</taxon>
        <taxon>Nonomuraea</taxon>
    </lineage>
</organism>
<keyword evidence="2" id="KW-1185">Reference proteome</keyword>
<dbReference type="EMBL" id="JACHMB010000001">
    <property type="protein sequence ID" value="MBB5776617.1"/>
    <property type="molecule type" value="Genomic_DNA"/>
</dbReference>
<reference evidence="1 2" key="1">
    <citation type="submission" date="2020-08" db="EMBL/GenBank/DDBJ databases">
        <title>Sequencing the genomes of 1000 actinobacteria strains.</title>
        <authorList>
            <person name="Klenk H.-P."/>
        </authorList>
    </citation>
    <scope>NUCLEOTIDE SEQUENCE [LARGE SCALE GENOMIC DNA]</scope>
    <source>
        <strain evidence="1 2">DSM 45507</strain>
    </source>
</reference>
<evidence type="ECO:0000313" key="1">
    <source>
        <dbReference type="EMBL" id="MBB5776617.1"/>
    </source>
</evidence>
<proteinExistence type="predicted"/>
<dbReference type="Proteomes" id="UP000579153">
    <property type="component" value="Unassembled WGS sequence"/>
</dbReference>
<protein>
    <submittedName>
        <fullName evidence="1">Uncharacterized protein</fullName>
    </submittedName>
</protein>
<dbReference type="RefSeq" id="WP_221519359.1">
    <property type="nucleotide sequence ID" value="NZ_JACHMB010000001.1"/>
</dbReference>